<dbReference type="GO" id="GO:0007166">
    <property type="term" value="P:cell surface receptor signaling pathway"/>
    <property type="evidence" value="ECO:0007669"/>
    <property type="project" value="InterPro"/>
</dbReference>
<feature type="region of interest" description="Disordered" evidence="1">
    <location>
        <begin position="214"/>
        <end position="245"/>
    </location>
</feature>
<proteinExistence type="predicted"/>
<dbReference type="InterPro" id="IPR059179">
    <property type="entry name" value="MLKL-like_MCAfunc"/>
</dbReference>
<dbReference type="CDD" id="cd21037">
    <property type="entry name" value="MLKL_NTD"/>
    <property type="match status" value="1"/>
</dbReference>
<dbReference type="Proteomes" id="UP001213000">
    <property type="component" value="Unassembled WGS sequence"/>
</dbReference>
<dbReference type="Gene3D" id="1.20.930.20">
    <property type="entry name" value="Adaptor protein Cbl, N-terminal domain"/>
    <property type="match status" value="1"/>
</dbReference>
<evidence type="ECO:0000256" key="2">
    <source>
        <dbReference type="SAM" id="Phobius"/>
    </source>
</evidence>
<evidence type="ECO:0000256" key="1">
    <source>
        <dbReference type="SAM" id="MobiDB-lite"/>
    </source>
</evidence>
<feature type="compositionally biased region" description="Basic residues" evidence="1">
    <location>
        <begin position="228"/>
        <end position="239"/>
    </location>
</feature>
<gene>
    <name evidence="3" type="ORF">NP233_g7472</name>
</gene>
<evidence type="ECO:0000313" key="4">
    <source>
        <dbReference type="Proteomes" id="UP001213000"/>
    </source>
</evidence>
<organism evidence="3 4">
    <name type="scientific">Leucocoprinus birnbaumii</name>
    <dbReference type="NCBI Taxonomy" id="56174"/>
    <lineage>
        <taxon>Eukaryota</taxon>
        <taxon>Fungi</taxon>
        <taxon>Dikarya</taxon>
        <taxon>Basidiomycota</taxon>
        <taxon>Agaricomycotina</taxon>
        <taxon>Agaricomycetes</taxon>
        <taxon>Agaricomycetidae</taxon>
        <taxon>Agaricales</taxon>
        <taxon>Agaricineae</taxon>
        <taxon>Agaricaceae</taxon>
        <taxon>Leucocoprinus</taxon>
    </lineage>
</organism>
<sequence length="245" mass="26820">MGRSTAEKVALIYLEDGLKLLQTAGSIIPVPGIGAAAAAALAILNLGVTARSNRDAFEGLGKEACGVMEVIVKDALQNSHDSDATLNERANVLRAEMEEIQLIVEEHLNRGRFRKFFLSKSDADLVKGCQRRLDRAVQLFGLRSHVGISQEQTRSKNMIQESLAILKSAPWMPQSLQQQAPPKNAPQSLPQQAPLHISIPSYGTLPTSTLQDIQIPTDGLTRAEKKERRQQKKALRQARKGVSIT</sequence>
<keyword evidence="2" id="KW-0472">Membrane</keyword>
<keyword evidence="4" id="KW-1185">Reference proteome</keyword>
<reference evidence="3" key="1">
    <citation type="submission" date="2022-07" db="EMBL/GenBank/DDBJ databases">
        <title>Genome Sequence of Leucocoprinus birnbaumii.</title>
        <authorList>
            <person name="Buettner E."/>
        </authorList>
    </citation>
    <scope>NUCLEOTIDE SEQUENCE</scope>
    <source>
        <strain evidence="3">VT141</strain>
    </source>
</reference>
<dbReference type="AlphaFoldDB" id="A0AAD5VP91"/>
<evidence type="ECO:0000313" key="3">
    <source>
        <dbReference type="EMBL" id="KAJ3565685.1"/>
    </source>
</evidence>
<keyword evidence="2" id="KW-0812">Transmembrane</keyword>
<dbReference type="EMBL" id="JANIEX010000548">
    <property type="protein sequence ID" value="KAJ3565685.1"/>
    <property type="molecule type" value="Genomic_DNA"/>
</dbReference>
<name>A0AAD5VP91_9AGAR</name>
<protein>
    <submittedName>
        <fullName evidence="3">Uncharacterized protein</fullName>
    </submittedName>
</protein>
<comment type="caution">
    <text evidence="3">The sequence shown here is derived from an EMBL/GenBank/DDBJ whole genome shotgun (WGS) entry which is preliminary data.</text>
</comment>
<dbReference type="InterPro" id="IPR036537">
    <property type="entry name" value="Adaptor_Cbl_N_dom_sf"/>
</dbReference>
<accession>A0AAD5VP91</accession>
<keyword evidence="2" id="KW-1133">Transmembrane helix</keyword>
<feature type="transmembrane region" description="Helical" evidence="2">
    <location>
        <begin position="20"/>
        <end position="44"/>
    </location>
</feature>